<accession>A0A812KW42</accession>
<dbReference type="EMBL" id="CAJNJA010007984">
    <property type="protein sequence ID" value="CAE7231460.1"/>
    <property type="molecule type" value="Genomic_DNA"/>
</dbReference>
<dbReference type="GO" id="GO:0005759">
    <property type="term" value="C:mitochondrial matrix"/>
    <property type="evidence" value="ECO:0007669"/>
    <property type="project" value="TreeGrafter"/>
</dbReference>
<dbReference type="Pfam" id="PF26188">
    <property type="entry name" value="RESC6"/>
    <property type="match status" value="1"/>
</dbReference>
<evidence type="ECO:0000313" key="2">
    <source>
        <dbReference type="EMBL" id="CAE7231460.1"/>
    </source>
</evidence>
<protein>
    <submittedName>
        <fullName evidence="2">RsmC protein</fullName>
    </submittedName>
</protein>
<sequence>MAKLNREITLAANIGSDTLQEVICTHAQSFNAINVATALHRLSRLHPSDNVARGPLVQSASLQVLLLRTVEVLRQTTTECDSKAVSTIAYSLAGLGIRDADVAKSVVEASFNRLSGFDRQGVANLTWALSKLPKVEKRASLARKLALLARDLVWHFLPQELCNVLWALCKLGVRDNKLMSLASEAVRGNLERFTPQGLSTLAAAFARVGVFVEALLDEIGQQAQARVMEFNVRDAAQLVWSHAKFKLCREPLLQQLCNRAASLVEGEGTCSCVIFVCQSCGPYSWTTNPSLA</sequence>
<name>A0A812KW42_9DINO</name>
<keyword evidence="3" id="KW-1185">Reference proteome</keyword>
<dbReference type="PANTHER" id="PTHR21228:SF40">
    <property type="entry name" value="LD45607P"/>
    <property type="match status" value="1"/>
</dbReference>
<dbReference type="InterPro" id="IPR050870">
    <property type="entry name" value="FAST_kinase"/>
</dbReference>
<dbReference type="AlphaFoldDB" id="A0A812KW42"/>
<dbReference type="GO" id="GO:0000963">
    <property type="term" value="P:mitochondrial RNA processing"/>
    <property type="evidence" value="ECO:0007669"/>
    <property type="project" value="TreeGrafter"/>
</dbReference>
<feature type="domain" description="RNA-editing substrate-binding complex 6 protein" evidence="1">
    <location>
        <begin position="61"/>
        <end position="266"/>
    </location>
</feature>
<dbReference type="GO" id="GO:0035770">
    <property type="term" value="C:ribonucleoprotein granule"/>
    <property type="evidence" value="ECO:0007669"/>
    <property type="project" value="TreeGrafter"/>
</dbReference>
<reference evidence="2" key="1">
    <citation type="submission" date="2021-02" db="EMBL/GenBank/DDBJ databases">
        <authorList>
            <person name="Dougan E. K."/>
            <person name="Rhodes N."/>
            <person name="Thang M."/>
            <person name="Chan C."/>
        </authorList>
    </citation>
    <scope>NUCLEOTIDE SEQUENCE</scope>
</reference>
<dbReference type="PANTHER" id="PTHR21228">
    <property type="entry name" value="FAST LEU-RICH DOMAIN-CONTAINING"/>
    <property type="match status" value="1"/>
</dbReference>
<organism evidence="2 3">
    <name type="scientific">Symbiodinium necroappetens</name>
    <dbReference type="NCBI Taxonomy" id="1628268"/>
    <lineage>
        <taxon>Eukaryota</taxon>
        <taxon>Sar</taxon>
        <taxon>Alveolata</taxon>
        <taxon>Dinophyceae</taxon>
        <taxon>Suessiales</taxon>
        <taxon>Symbiodiniaceae</taxon>
        <taxon>Symbiodinium</taxon>
    </lineage>
</organism>
<evidence type="ECO:0000313" key="3">
    <source>
        <dbReference type="Proteomes" id="UP000601435"/>
    </source>
</evidence>
<dbReference type="Proteomes" id="UP000601435">
    <property type="component" value="Unassembled WGS sequence"/>
</dbReference>
<dbReference type="GO" id="GO:0003723">
    <property type="term" value="F:RNA binding"/>
    <property type="evidence" value="ECO:0007669"/>
    <property type="project" value="TreeGrafter"/>
</dbReference>
<proteinExistence type="predicted"/>
<dbReference type="OrthoDB" id="385235at2759"/>
<dbReference type="GO" id="GO:0044528">
    <property type="term" value="P:regulation of mitochondrial mRNA stability"/>
    <property type="evidence" value="ECO:0007669"/>
    <property type="project" value="TreeGrafter"/>
</dbReference>
<gene>
    <name evidence="2" type="primary">rsmC</name>
    <name evidence="2" type="ORF">SNEC2469_LOCUS3603</name>
</gene>
<dbReference type="InterPro" id="IPR058917">
    <property type="entry name" value="RESC6_dom"/>
</dbReference>
<comment type="caution">
    <text evidence="2">The sequence shown here is derived from an EMBL/GenBank/DDBJ whole genome shotgun (WGS) entry which is preliminary data.</text>
</comment>
<evidence type="ECO:0000259" key="1">
    <source>
        <dbReference type="Pfam" id="PF26188"/>
    </source>
</evidence>